<dbReference type="InterPro" id="IPR050599">
    <property type="entry name" value="VDCC_alpha-1_subunit"/>
</dbReference>
<feature type="transmembrane region" description="Helical" evidence="14">
    <location>
        <begin position="6"/>
        <end position="23"/>
    </location>
</feature>
<dbReference type="GO" id="GO:0008331">
    <property type="term" value="F:high voltage-gated calcium channel activity"/>
    <property type="evidence" value="ECO:0007669"/>
    <property type="project" value="TreeGrafter"/>
</dbReference>
<evidence type="ECO:0000256" key="13">
    <source>
        <dbReference type="SAM" id="MobiDB-lite"/>
    </source>
</evidence>
<feature type="domain" description="Ion transport" evidence="15">
    <location>
        <begin position="3"/>
        <end position="255"/>
    </location>
</feature>
<dbReference type="PANTHER" id="PTHR45628:SF7">
    <property type="entry name" value="VOLTAGE-DEPENDENT CALCIUM CHANNEL TYPE A SUBUNIT ALPHA-1"/>
    <property type="match status" value="1"/>
</dbReference>
<evidence type="ECO:0000256" key="11">
    <source>
        <dbReference type="ARBA" id="ARBA00023180"/>
    </source>
</evidence>
<keyword evidence="11" id="KW-0325">Glycoprotein</keyword>
<evidence type="ECO:0000256" key="6">
    <source>
        <dbReference type="ARBA" id="ARBA00022837"/>
    </source>
</evidence>
<keyword evidence="3" id="KW-0109">Calcium transport</keyword>
<evidence type="ECO:0000256" key="9">
    <source>
        <dbReference type="ARBA" id="ARBA00023065"/>
    </source>
</evidence>
<dbReference type="InterPro" id="IPR005821">
    <property type="entry name" value="Ion_trans_dom"/>
</dbReference>
<dbReference type="Gene3D" id="1.20.120.350">
    <property type="entry name" value="Voltage-gated potassium channels. Chain C"/>
    <property type="match status" value="1"/>
</dbReference>
<evidence type="ECO:0000313" key="16">
    <source>
        <dbReference type="EMBL" id="KOO24202.1"/>
    </source>
</evidence>
<evidence type="ECO:0000256" key="2">
    <source>
        <dbReference type="ARBA" id="ARBA00022448"/>
    </source>
</evidence>
<feature type="transmembrane region" description="Helical" evidence="14">
    <location>
        <begin position="119"/>
        <end position="147"/>
    </location>
</feature>
<evidence type="ECO:0000313" key="17">
    <source>
        <dbReference type="Proteomes" id="UP000037460"/>
    </source>
</evidence>
<name>A0A0M0JCW7_9EUKA</name>
<dbReference type="AlphaFoldDB" id="A0A0M0JCW7"/>
<protein>
    <recommendedName>
        <fullName evidence="15">Ion transport domain-containing protein</fullName>
    </recommendedName>
</protein>
<evidence type="ECO:0000256" key="3">
    <source>
        <dbReference type="ARBA" id="ARBA00022568"/>
    </source>
</evidence>
<keyword evidence="10 14" id="KW-0472">Membrane</keyword>
<dbReference type="GO" id="GO:0005891">
    <property type="term" value="C:voltage-gated calcium channel complex"/>
    <property type="evidence" value="ECO:0007669"/>
    <property type="project" value="TreeGrafter"/>
</dbReference>
<evidence type="ECO:0000259" key="15">
    <source>
        <dbReference type="Pfam" id="PF00520"/>
    </source>
</evidence>
<evidence type="ECO:0000256" key="5">
    <source>
        <dbReference type="ARBA" id="ARBA00022692"/>
    </source>
</evidence>
<dbReference type="Gene3D" id="1.10.287.70">
    <property type="match status" value="1"/>
</dbReference>
<dbReference type="OrthoDB" id="10267833at2759"/>
<comment type="subcellular location">
    <subcellularLocation>
        <location evidence="1">Membrane</location>
        <topology evidence="1">Multi-pass membrane protein</topology>
    </subcellularLocation>
</comment>
<feature type="transmembrane region" description="Helical" evidence="14">
    <location>
        <begin position="225"/>
        <end position="251"/>
    </location>
</feature>
<organism evidence="16 17">
    <name type="scientific">Chrysochromulina tobinii</name>
    <dbReference type="NCBI Taxonomy" id="1460289"/>
    <lineage>
        <taxon>Eukaryota</taxon>
        <taxon>Haptista</taxon>
        <taxon>Haptophyta</taxon>
        <taxon>Prymnesiophyceae</taxon>
        <taxon>Prymnesiales</taxon>
        <taxon>Chrysochromulinaceae</taxon>
        <taxon>Chrysochromulina</taxon>
    </lineage>
</organism>
<keyword evidence="7" id="KW-0851">Voltage-gated channel</keyword>
<dbReference type="InterPro" id="IPR027359">
    <property type="entry name" value="Volt_channel_dom_sf"/>
</dbReference>
<keyword evidence="12" id="KW-0407">Ion channel</keyword>
<keyword evidence="17" id="KW-1185">Reference proteome</keyword>
<sequence length="357" mass="39914">MHPVVVWSVALIIIANFIINIVEKEIDPDVANLQYAAFWSGCDTVSNILFLLELLANMYGYGFGKMFWGSGWNVFDFIIVAVGILLMTGIDLGGMAKLKLMRAFRVFRLFKRIKSLNKIITALLSAVPGVANAFIILFIFFCIYAILAVELFRDFGSNGTYMTDDLNDVSHINDAYTPRGYTNGREYYGTWTRAMYSMFQLMTGDSWAEALGRPLVFGLYQKSTFTAGAFFISFIILTNMVLTNVVVAVLLDKFVAPPSPPMTDEEVNHFITFIKWTSEKEKQNREAAQALLPPPDPTVEPRPPSPKSALVARLAAEHEQELLLPIRIERIEKSSQRVAALLDELFAQSVGPSPEPA</sequence>
<proteinExistence type="predicted"/>
<dbReference type="Proteomes" id="UP000037460">
    <property type="component" value="Unassembled WGS sequence"/>
</dbReference>
<keyword evidence="8 14" id="KW-1133">Transmembrane helix</keyword>
<comment type="caution">
    <text evidence="16">The sequence shown here is derived from an EMBL/GenBank/DDBJ whole genome shotgun (WGS) entry which is preliminary data.</text>
</comment>
<dbReference type="Pfam" id="PF00520">
    <property type="entry name" value="Ion_trans"/>
    <property type="match status" value="1"/>
</dbReference>
<feature type="transmembrane region" description="Helical" evidence="14">
    <location>
        <begin position="77"/>
        <end position="98"/>
    </location>
</feature>
<evidence type="ECO:0000256" key="8">
    <source>
        <dbReference type="ARBA" id="ARBA00022989"/>
    </source>
</evidence>
<evidence type="ECO:0000256" key="1">
    <source>
        <dbReference type="ARBA" id="ARBA00004141"/>
    </source>
</evidence>
<keyword evidence="6" id="KW-0106">Calcium</keyword>
<evidence type="ECO:0000256" key="10">
    <source>
        <dbReference type="ARBA" id="ARBA00023136"/>
    </source>
</evidence>
<dbReference type="EMBL" id="JWZX01003115">
    <property type="protein sequence ID" value="KOO24202.1"/>
    <property type="molecule type" value="Genomic_DNA"/>
</dbReference>
<evidence type="ECO:0000256" key="12">
    <source>
        <dbReference type="ARBA" id="ARBA00023303"/>
    </source>
</evidence>
<keyword evidence="4" id="KW-0107">Calcium channel</keyword>
<keyword evidence="2" id="KW-0813">Transport</keyword>
<evidence type="ECO:0000256" key="14">
    <source>
        <dbReference type="SAM" id="Phobius"/>
    </source>
</evidence>
<feature type="compositionally biased region" description="Pro residues" evidence="13">
    <location>
        <begin position="292"/>
        <end position="306"/>
    </location>
</feature>
<feature type="transmembrane region" description="Helical" evidence="14">
    <location>
        <begin position="35"/>
        <end position="57"/>
    </location>
</feature>
<dbReference type="GO" id="GO:0098703">
    <property type="term" value="P:calcium ion import across plasma membrane"/>
    <property type="evidence" value="ECO:0007669"/>
    <property type="project" value="TreeGrafter"/>
</dbReference>
<dbReference type="SUPFAM" id="SSF81324">
    <property type="entry name" value="Voltage-gated potassium channels"/>
    <property type="match status" value="1"/>
</dbReference>
<evidence type="ECO:0000256" key="7">
    <source>
        <dbReference type="ARBA" id="ARBA00022882"/>
    </source>
</evidence>
<reference evidence="17" key="1">
    <citation type="journal article" date="2015" name="PLoS Genet.">
        <title>Genome Sequence and Transcriptome Analyses of Chrysochromulina tobin: Metabolic Tools for Enhanced Algal Fitness in the Prominent Order Prymnesiales (Haptophyceae).</title>
        <authorList>
            <person name="Hovde B.T."/>
            <person name="Deodato C.R."/>
            <person name="Hunsperger H.M."/>
            <person name="Ryken S.A."/>
            <person name="Yost W."/>
            <person name="Jha R.K."/>
            <person name="Patterson J."/>
            <person name="Monnat R.J. Jr."/>
            <person name="Barlow S.B."/>
            <person name="Starkenburg S.R."/>
            <person name="Cattolico R.A."/>
        </authorList>
    </citation>
    <scope>NUCLEOTIDE SEQUENCE</scope>
    <source>
        <strain evidence="17">CCMP291</strain>
    </source>
</reference>
<dbReference type="PANTHER" id="PTHR45628">
    <property type="entry name" value="VOLTAGE-DEPENDENT CALCIUM CHANNEL TYPE A SUBUNIT ALPHA-1"/>
    <property type="match status" value="1"/>
</dbReference>
<accession>A0A0M0JCW7</accession>
<keyword evidence="9" id="KW-0406">Ion transport</keyword>
<feature type="region of interest" description="Disordered" evidence="13">
    <location>
        <begin position="284"/>
        <end position="307"/>
    </location>
</feature>
<gene>
    <name evidence="16" type="ORF">Ctob_003011</name>
</gene>
<evidence type="ECO:0000256" key="4">
    <source>
        <dbReference type="ARBA" id="ARBA00022673"/>
    </source>
</evidence>
<keyword evidence="5 14" id="KW-0812">Transmembrane</keyword>